<keyword evidence="1" id="KW-0812">Transmembrane</keyword>
<dbReference type="EMBL" id="GBRH01268272">
    <property type="protein sequence ID" value="JAD29623.1"/>
    <property type="molecule type" value="Transcribed_RNA"/>
</dbReference>
<evidence type="ECO:0000256" key="1">
    <source>
        <dbReference type="SAM" id="Phobius"/>
    </source>
</evidence>
<evidence type="ECO:0000313" key="2">
    <source>
        <dbReference type="EMBL" id="JAD29623.1"/>
    </source>
</evidence>
<keyword evidence="1" id="KW-1133">Transmembrane helix</keyword>
<reference evidence="2" key="1">
    <citation type="submission" date="2014-09" db="EMBL/GenBank/DDBJ databases">
        <authorList>
            <person name="Magalhaes I.L.F."/>
            <person name="Oliveira U."/>
            <person name="Santos F.R."/>
            <person name="Vidigal T.H.D.A."/>
            <person name="Brescovit A.D."/>
            <person name="Santos A.J."/>
        </authorList>
    </citation>
    <scope>NUCLEOTIDE SEQUENCE</scope>
    <source>
        <tissue evidence="2">Shoot tissue taken approximately 20 cm above the soil surface</tissue>
    </source>
</reference>
<reference evidence="2" key="2">
    <citation type="journal article" date="2015" name="Data Brief">
        <title>Shoot transcriptome of the giant reed, Arundo donax.</title>
        <authorList>
            <person name="Barrero R.A."/>
            <person name="Guerrero F.D."/>
            <person name="Moolhuijzen P."/>
            <person name="Goolsby J.A."/>
            <person name="Tidwell J."/>
            <person name="Bellgard S.E."/>
            <person name="Bellgard M.I."/>
        </authorList>
    </citation>
    <scope>NUCLEOTIDE SEQUENCE</scope>
    <source>
        <tissue evidence="2">Shoot tissue taken approximately 20 cm above the soil surface</tissue>
    </source>
</reference>
<name>A0A0A8YW70_ARUDO</name>
<sequence>MPLPTPLLFYSLAIANRFSLVLLSLPGVLLKMSSSAPSSGDL</sequence>
<keyword evidence="1" id="KW-0472">Membrane</keyword>
<organism evidence="2">
    <name type="scientific">Arundo donax</name>
    <name type="common">Giant reed</name>
    <name type="synonym">Donax arundinaceus</name>
    <dbReference type="NCBI Taxonomy" id="35708"/>
    <lineage>
        <taxon>Eukaryota</taxon>
        <taxon>Viridiplantae</taxon>
        <taxon>Streptophyta</taxon>
        <taxon>Embryophyta</taxon>
        <taxon>Tracheophyta</taxon>
        <taxon>Spermatophyta</taxon>
        <taxon>Magnoliopsida</taxon>
        <taxon>Liliopsida</taxon>
        <taxon>Poales</taxon>
        <taxon>Poaceae</taxon>
        <taxon>PACMAD clade</taxon>
        <taxon>Arundinoideae</taxon>
        <taxon>Arundineae</taxon>
        <taxon>Arundo</taxon>
    </lineage>
</organism>
<feature type="transmembrane region" description="Helical" evidence="1">
    <location>
        <begin position="6"/>
        <end position="30"/>
    </location>
</feature>
<dbReference type="AlphaFoldDB" id="A0A0A8YW70"/>
<protein>
    <submittedName>
        <fullName evidence="2">Uncharacterized protein</fullName>
    </submittedName>
</protein>
<accession>A0A0A8YW70</accession>
<proteinExistence type="predicted"/>